<dbReference type="EMBL" id="CP011542">
    <property type="protein sequence ID" value="AKK05568.1"/>
    <property type="molecule type" value="Genomic_DNA"/>
</dbReference>
<dbReference type="PANTHER" id="PTHR21089">
    <property type="entry name" value="SHIKIMATE DEHYDROGENASE"/>
    <property type="match status" value="1"/>
</dbReference>
<dbReference type="InterPro" id="IPR013708">
    <property type="entry name" value="Shikimate_DH-bd_N"/>
</dbReference>
<gene>
    <name evidence="3" type="ORF">CMUST_06160</name>
</gene>
<dbReference type="Pfam" id="PF08501">
    <property type="entry name" value="Shikimate_dh_N"/>
    <property type="match status" value="1"/>
</dbReference>
<dbReference type="EC" id="1.1.1.25" evidence="3"/>
<feature type="domain" description="Shikimate dehydrogenase substrate binding N-terminal" evidence="2">
    <location>
        <begin position="96"/>
        <end position="163"/>
    </location>
</feature>
<keyword evidence="4" id="KW-1185">Reference proteome</keyword>
<dbReference type="PATRIC" id="fig|571915.4.peg.1310"/>
<evidence type="ECO:0000256" key="1">
    <source>
        <dbReference type="SAM" id="Phobius"/>
    </source>
</evidence>
<dbReference type="Gene3D" id="3.40.50.10860">
    <property type="entry name" value="Leucine Dehydrogenase, chain A, domain 1"/>
    <property type="match status" value="1"/>
</dbReference>
<dbReference type="PANTHER" id="PTHR21089:SF9">
    <property type="entry name" value="SHIKIMATE DEHYDROGENASE-LIKE PROTEIN HI_0607"/>
    <property type="match status" value="1"/>
</dbReference>
<dbReference type="GO" id="GO:0009423">
    <property type="term" value="P:chorismate biosynthetic process"/>
    <property type="evidence" value="ECO:0007669"/>
    <property type="project" value="TreeGrafter"/>
</dbReference>
<dbReference type="SUPFAM" id="SSF51735">
    <property type="entry name" value="NAD(P)-binding Rossmann-fold domains"/>
    <property type="match status" value="1"/>
</dbReference>
<protein>
    <submittedName>
        <fullName evidence="3">Shikimate 5-dehydrogenase</fullName>
        <ecNumber evidence="3">1.1.1.25</ecNumber>
    </submittedName>
</protein>
<keyword evidence="1" id="KW-0472">Membrane</keyword>
<dbReference type="InterPro" id="IPR022893">
    <property type="entry name" value="Shikimate_DH_fam"/>
</dbReference>
<dbReference type="SUPFAM" id="SSF53223">
    <property type="entry name" value="Aminoacid dehydrogenase-like, N-terminal domain"/>
    <property type="match status" value="1"/>
</dbReference>
<accession>A0A0G3H148</accession>
<evidence type="ECO:0000259" key="2">
    <source>
        <dbReference type="Pfam" id="PF08501"/>
    </source>
</evidence>
<dbReference type="GO" id="GO:0050661">
    <property type="term" value="F:NADP binding"/>
    <property type="evidence" value="ECO:0007669"/>
    <property type="project" value="TreeGrafter"/>
</dbReference>
<dbReference type="GO" id="GO:0004764">
    <property type="term" value="F:shikimate 3-dehydrogenase (NADP+) activity"/>
    <property type="evidence" value="ECO:0007669"/>
    <property type="project" value="UniProtKB-EC"/>
</dbReference>
<keyword evidence="1" id="KW-1133">Transmembrane helix</keyword>
<dbReference type="Proteomes" id="UP000035199">
    <property type="component" value="Chromosome"/>
</dbReference>
<proteinExistence type="predicted"/>
<dbReference type="CDD" id="cd01065">
    <property type="entry name" value="NAD_bind_Shikimate_DH"/>
    <property type="match status" value="1"/>
</dbReference>
<dbReference type="GO" id="GO:0005829">
    <property type="term" value="C:cytosol"/>
    <property type="evidence" value="ECO:0007669"/>
    <property type="project" value="TreeGrafter"/>
</dbReference>
<feature type="transmembrane region" description="Helical" evidence="1">
    <location>
        <begin position="32"/>
        <end position="57"/>
    </location>
</feature>
<sequence>MSPVSLVEVAVGSNWRGGVMGPATRDLALRRVFAGAGVAWVGVVVTGVVVVVFRGFLNRRWLLISLRVGDMVNHVDRDTVLCISLAARPSNHGVRFHNWLYATLGLNFLYKAVAPVDIEQAVAGIRGLGIRGAGVSMPYKQDVIALIDELDDSAARIGAVNTIVNTDGHLVGYNTDYVAVAKLLNSYSVSKDLFVAVRGSGGMANAVVAALADYGLSGCVVARNAKTGMDLANRYGFEYSDRVPEAATMLVNVTPLGMVGADESVQAFSDVEIARAQLVFDVVAFPVRTPLIDAARRLSVPTINGGEVVALQAAEQFALYTGVVPSEEDVARAEEFAQR</sequence>
<dbReference type="AlphaFoldDB" id="A0A0G3H148"/>
<reference evidence="3 4" key="1">
    <citation type="journal article" date="2015" name="Genome Announc.">
        <title>Complete Genome Sequence of the Type Strain Corynebacterium mustelae DSM 45274, Isolated from Various Tissues of a Male Ferret with Lethal Sepsis.</title>
        <authorList>
            <person name="Ruckert C."/>
            <person name="Eimer J."/>
            <person name="Winkler A."/>
            <person name="Tauch A."/>
        </authorList>
    </citation>
    <scope>NUCLEOTIDE SEQUENCE [LARGE SCALE GENOMIC DNA]</scope>
    <source>
        <strain evidence="3 4">DSM 45274</strain>
    </source>
</reference>
<reference evidence="4" key="2">
    <citation type="submission" date="2015-05" db="EMBL/GenBank/DDBJ databases">
        <title>Complete genome sequence of Corynebacterium mustelae DSM 45274, isolated from various tissues of a male ferret with lethal sepsis.</title>
        <authorList>
            <person name="Ruckert C."/>
            <person name="Albersmeier A."/>
            <person name="Winkler A."/>
            <person name="Tauch A."/>
        </authorList>
    </citation>
    <scope>NUCLEOTIDE SEQUENCE [LARGE SCALE GENOMIC DNA]</scope>
    <source>
        <strain evidence="4">DSM 45274</strain>
    </source>
</reference>
<dbReference type="NCBIfam" id="NF009202">
    <property type="entry name" value="PRK12550.1"/>
    <property type="match status" value="1"/>
</dbReference>
<evidence type="ECO:0000313" key="3">
    <source>
        <dbReference type="EMBL" id="AKK05568.1"/>
    </source>
</evidence>
<dbReference type="Gene3D" id="3.40.50.720">
    <property type="entry name" value="NAD(P)-binding Rossmann-like Domain"/>
    <property type="match status" value="1"/>
</dbReference>
<evidence type="ECO:0000313" key="4">
    <source>
        <dbReference type="Proteomes" id="UP000035199"/>
    </source>
</evidence>
<keyword evidence="3" id="KW-0560">Oxidoreductase</keyword>
<dbReference type="STRING" id="571915.CMUST_06160"/>
<name>A0A0G3H148_9CORY</name>
<dbReference type="InterPro" id="IPR046346">
    <property type="entry name" value="Aminoacid_DH-like_N_sf"/>
</dbReference>
<keyword evidence="1" id="KW-0812">Transmembrane</keyword>
<organism evidence="3 4">
    <name type="scientific">Corynebacterium mustelae</name>
    <dbReference type="NCBI Taxonomy" id="571915"/>
    <lineage>
        <taxon>Bacteria</taxon>
        <taxon>Bacillati</taxon>
        <taxon>Actinomycetota</taxon>
        <taxon>Actinomycetes</taxon>
        <taxon>Mycobacteriales</taxon>
        <taxon>Corynebacteriaceae</taxon>
        <taxon>Corynebacterium</taxon>
    </lineage>
</organism>
<dbReference type="KEGG" id="cmv:CMUST_06160"/>
<dbReference type="InterPro" id="IPR036291">
    <property type="entry name" value="NAD(P)-bd_dom_sf"/>
</dbReference>
<dbReference type="GO" id="GO:0019632">
    <property type="term" value="P:shikimate metabolic process"/>
    <property type="evidence" value="ECO:0007669"/>
    <property type="project" value="TreeGrafter"/>
</dbReference>